<reference evidence="1" key="1">
    <citation type="submission" date="2019-02" db="EMBL/GenBank/DDBJ databases">
        <authorList>
            <person name="Liu Y."/>
            <person name="Cao L."/>
            <person name="Li L."/>
        </authorList>
    </citation>
    <scope>NUCLEOTIDE SEQUENCE</scope>
</reference>
<accession>A0ACD6BAC1</accession>
<dbReference type="EMBL" id="MK490918">
    <property type="protein sequence ID" value="QED88370.1"/>
    <property type="molecule type" value="Genomic_DNA"/>
</dbReference>
<name>A0ACD6BAC1_9BACT</name>
<dbReference type="EC" id="3.2.1.21" evidence="1"/>
<sequence length="464" mass="51380">MIKFPDQFLWGAATSAYQIEGSPLADGAGPSIWHRFVHSPGLTAKGETGDIACDHYNRYRDDIALMRSLGLQAYRFSVNWGRIFPDGTGRLNSAGLDFYERLVDALLEAGIEPLATLYHWDLPAALDDRGGWLNPEIAHWFADYAGAMFERLDGRVKRWATLNEPWSITDGGYLHGAWAPGHRNVFEAPIASRNLMLAHGAAVQRYRQAGKHEIGLVVNIEPKYPASESDSDRNAAARSDAYMNRQYLDPAFGLGCPTEMAEIFGPAWRDWTAEELALAAQPIDWLGINYYTRGVMKHDDAKPPVRADYVRQPGATYTETGWEVFEQGLTETLLWVKERYGDIPLYVTENGSAFDDPPTAQGGRLEDPARVDYLERHLRAVHAAIAGGADVRGYMAWSLLDNLEWSLGFSKRFGIVHIDFETQQRTPKDSARLYSTVIASNGAVLSESAGAAPRAEPGIASAAE</sequence>
<organism evidence="1">
    <name type="scientific">uncultured bacterium</name>
    <dbReference type="NCBI Taxonomy" id="77133"/>
    <lineage>
        <taxon>Bacteria</taxon>
        <taxon>environmental samples</taxon>
    </lineage>
</organism>
<proteinExistence type="evidence at protein level"/>
<evidence type="ECO:0000313" key="1">
    <source>
        <dbReference type="EMBL" id="QED88370.1"/>
    </source>
</evidence>
<accession>A0A5B9BHU3</accession>
<keyword evidence="1" id="KW-0326">Glycosidase</keyword>
<evidence type="ECO:0007829" key="2">
    <source>
        <dbReference type="PDB" id="6JFP"/>
    </source>
</evidence>
<keyword evidence="1" id="KW-0378">Hydrolase</keyword>
<keyword evidence="2" id="KW-0002">3D-structure</keyword>
<protein>
    <submittedName>
        <fullName evidence="1">Beta-glucosidase</fullName>
        <ecNumber evidence="1">3.2.1.21</ecNumber>
    </submittedName>
</protein>
<reference evidence="2" key="2">
    <citation type="journal article" date="2020" name="J. Agric. Food Chem.">
        <title>Engineering of beta-Glucosidase Bgl15 with Simultaneously Enhanced Glucose Tolerance and Thermostability To Improve Its Performance in High-Solid Cellulose Hydrolysis.</title>
        <authorList>
            <person name="Cao L."/>
            <person name="Chen R."/>
            <person name="Huang X."/>
            <person name="Li S."/>
            <person name="Zhang S."/>
            <person name="Yang X."/>
            <person name="Qin Z."/>
            <person name="Kong W."/>
            <person name="Xie W."/>
            <person name="Liu Y."/>
        </authorList>
    </citation>
    <scope>X-RAY CRYSTALLOGRAPHY (2.70 ANGSTROMS) OF 1-464</scope>
</reference>
<dbReference type="PDB" id="6JFP">
    <property type="method" value="X-ray"/>
    <property type="resolution" value="2.70 A"/>
    <property type="chains" value="A/B=1-464"/>
</dbReference>